<sequence>MIKNTFVGIAALLFISSCMEDDLMQVLPVDEDNLIVNDNSYDLNLRLSQKQDTIGILTAHSRGRIARDFTLVLTEEIASPVVNGETLMASSLDLKNSLIAATYNLQGEPYLGAVDLMTLSGDKLKLTSQLIIQNGDVNAAYFDNSKLYFVGAAEGSDSTSFVGSADVVKNSIQTENMLFRRLGGHTATGLIQKDNFVYVTTGNNESTGGGLHVLNETDLSTSSYFPLRDARWVDIADENVFVQQAMPGNLWVKQLKNNFSSNEISFDGLNTPHAKSTFEISGDLIFVAAGYSGVQIINLKSGTIVGEVPLPSGPTSDDKVCNAVSVDGDLIFISNGEHIAVATFDKKDPINPNPEILGTLDLGNHQSVNHIRYRSNRLLIAGGLGGIKVIRVYR</sequence>
<dbReference type="SUPFAM" id="SSF50998">
    <property type="entry name" value="Quinoprotein alcohol dehydrogenase-like"/>
    <property type="match status" value="1"/>
</dbReference>
<name>A0A1W2GH44_REIFA</name>
<dbReference type="PROSITE" id="PS51257">
    <property type="entry name" value="PROKAR_LIPOPROTEIN"/>
    <property type="match status" value="1"/>
</dbReference>
<dbReference type="EMBL" id="FWYF01000003">
    <property type="protein sequence ID" value="SMD35985.1"/>
    <property type="molecule type" value="Genomic_DNA"/>
</dbReference>
<reference evidence="1 2" key="1">
    <citation type="submission" date="2017-04" db="EMBL/GenBank/DDBJ databases">
        <authorList>
            <person name="Afonso C.L."/>
            <person name="Miller P.J."/>
            <person name="Scott M.A."/>
            <person name="Spackman E."/>
            <person name="Goraichik I."/>
            <person name="Dimitrov K.M."/>
            <person name="Suarez D.L."/>
            <person name="Swayne D.E."/>
        </authorList>
    </citation>
    <scope>NUCLEOTIDE SEQUENCE [LARGE SCALE GENOMIC DNA]</scope>
    <source>
        <strain evidence="1 2">DSM 26133</strain>
    </source>
</reference>
<protein>
    <recommendedName>
        <fullName evidence="3">LVIVD repeat-containing protein</fullName>
    </recommendedName>
</protein>
<dbReference type="InterPro" id="IPR011047">
    <property type="entry name" value="Quinoprotein_ADH-like_sf"/>
</dbReference>
<evidence type="ECO:0008006" key="3">
    <source>
        <dbReference type="Google" id="ProtNLM"/>
    </source>
</evidence>
<keyword evidence="2" id="KW-1185">Reference proteome</keyword>
<dbReference type="Gene3D" id="2.120.10.80">
    <property type="entry name" value="Kelch-type beta propeller"/>
    <property type="match status" value="1"/>
</dbReference>
<evidence type="ECO:0000313" key="1">
    <source>
        <dbReference type="EMBL" id="SMD35985.1"/>
    </source>
</evidence>
<evidence type="ECO:0000313" key="2">
    <source>
        <dbReference type="Proteomes" id="UP000192472"/>
    </source>
</evidence>
<dbReference type="InterPro" id="IPR015915">
    <property type="entry name" value="Kelch-typ_b-propeller"/>
</dbReference>
<proteinExistence type="predicted"/>
<dbReference type="Proteomes" id="UP000192472">
    <property type="component" value="Unassembled WGS sequence"/>
</dbReference>
<gene>
    <name evidence="1" type="ORF">SAMN04488029_2642</name>
</gene>
<accession>A0A1W2GH44</accession>
<organism evidence="1 2">
    <name type="scientific">Reichenbachiella faecimaris</name>
    <dbReference type="NCBI Taxonomy" id="692418"/>
    <lineage>
        <taxon>Bacteria</taxon>
        <taxon>Pseudomonadati</taxon>
        <taxon>Bacteroidota</taxon>
        <taxon>Cytophagia</taxon>
        <taxon>Cytophagales</taxon>
        <taxon>Reichenbachiellaceae</taxon>
        <taxon>Reichenbachiella</taxon>
    </lineage>
</organism>
<dbReference type="AlphaFoldDB" id="A0A1W2GH44"/>
<dbReference type="STRING" id="692418.SAMN04488029_2642"/>